<feature type="transmembrane region" description="Helical" evidence="1">
    <location>
        <begin position="16"/>
        <end position="36"/>
    </location>
</feature>
<dbReference type="EMBL" id="KV417567">
    <property type="protein sequence ID" value="KZP19027.1"/>
    <property type="molecule type" value="Genomic_DNA"/>
</dbReference>
<dbReference type="AlphaFoldDB" id="A0A166HMN9"/>
<sequence length="296" mass="33281">MFDNTSAVYIAQQAQIAAYASVACLTAFTLDWILSAEEEVDMYKRGQFSKPIITYSLARLSTVALLVCSVVENTTPFSYIYNLQTTVYALWWISDALTSLLFFFRVRAVLSRSPKAKFAFSVLWVLTALTPTPLIQNLNSFWCTGFEHSNKTCDERTWYSLCFFLVIIIHDTLVFVYVSHELSNSSATGRCRLRTLITGHGLYEVSKLLLRTGQLYYGATVSLLIIAIIALLKELPFYIIFGSMHQAIACALACRVFRMVLLCERELGPKNGEIRTAEVEAMFAAVMARAEVTNTV</sequence>
<keyword evidence="3" id="KW-1185">Reference proteome</keyword>
<feature type="transmembrane region" description="Helical" evidence="1">
    <location>
        <begin position="118"/>
        <end position="138"/>
    </location>
</feature>
<accession>A0A166HMN9</accession>
<evidence type="ECO:0000256" key="1">
    <source>
        <dbReference type="SAM" id="Phobius"/>
    </source>
</evidence>
<name>A0A166HMN9_9AGAM</name>
<evidence type="ECO:0000313" key="3">
    <source>
        <dbReference type="Proteomes" id="UP000076532"/>
    </source>
</evidence>
<dbReference type="OrthoDB" id="3038990at2759"/>
<organism evidence="2 3">
    <name type="scientific">Athelia psychrophila</name>
    <dbReference type="NCBI Taxonomy" id="1759441"/>
    <lineage>
        <taxon>Eukaryota</taxon>
        <taxon>Fungi</taxon>
        <taxon>Dikarya</taxon>
        <taxon>Basidiomycota</taxon>
        <taxon>Agaricomycotina</taxon>
        <taxon>Agaricomycetes</taxon>
        <taxon>Agaricomycetidae</taxon>
        <taxon>Atheliales</taxon>
        <taxon>Atheliaceae</taxon>
        <taxon>Athelia</taxon>
    </lineage>
</organism>
<keyword evidence="1" id="KW-1133">Transmembrane helix</keyword>
<feature type="transmembrane region" description="Helical" evidence="1">
    <location>
        <begin position="215"/>
        <end position="232"/>
    </location>
</feature>
<feature type="transmembrane region" description="Helical" evidence="1">
    <location>
        <begin position="158"/>
        <end position="178"/>
    </location>
</feature>
<protein>
    <recommendedName>
        <fullName evidence="4">Transmembrane protein</fullName>
    </recommendedName>
</protein>
<gene>
    <name evidence="2" type="ORF">FIBSPDRAFT_933082</name>
</gene>
<keyword evidence="1" id="KW-0812">Transmembrane</keyword>
<evidence type="ECO:0000313" key="2">
    <source>
        <dbReference type="EMBL" id="KZP19027.1"/>
    </source>
</evidence>
<keyword evidence="1" id="KW-0472">Membrane</keyword>
<feature type="transmembrane region" description="Helical" evidence="1">
    <location>
        <begin position="57"/>
        <end position="81"/>
    </location>
</feature>
<dbReference type="Proteomes" id="UP000076532">
    <property type="component" value="Unassembled WGS sequence"/>
</dbReference>
<proteinExistence type="predicted"/>
<feature type="transmembrane region" description="Helical" evidence="1">
    <location>
        <begin position="87"/>
        <end position="106"/>
    </location>
</feature>
<reference evidence="2 3" key="1">
    <citation type="journal article" date="2016" name="Mol. Biol. Evol.">
        <title>Comparative Genomics of Early-Diverging Mushroom-Forming Fungi Provides Insights into the Origins of Lignocellulose Decay Capabilities.</title>
        <authorList>
            <person name="Nagy L.G."/>
            <person name="Riley R."/>
            <person name="Tritt A."/>
            <person name="Adam C."/>
            <person name="Daum C."/>
            <person name="Floudas D."/>
            <person name="Sun H."/>
            <person name="Yadav J.S."/>
            <person name="Pangilinan J."/>
            <person name="Larsson K.H."/>
            <person name="Matsuura K."/>
            <person name="Barry K."/>
            <person name="Labutti K."/>
            <person name="Kuo R."/>
            <person name="Ohm R.A."/>
            <person name="Bhattacharya S.S."/>
            <person name="Shirouzu T."/>
            <person name="Yoshinaga Y."/>
            <person name="Martin F.M."/>
            <person name="Grigoriev I.V."/>
            <person name="Hibbett D.S."/>
        </authorList>
    </citation>
    <scope>NUCLEOTIDE SEQUENCE [LARGE SCALE GENOMIC DNA]</scope>
    <source>
        <strain evidence="2 3">CBS 109695</strain>
    </source>
</reference>
<evidence type="ECO:0008006" key="4">
    <source>
        <dbReference type="Google" id="ProtNLM"/>
    </source>
</evidence>